<dbReference type="AlphaFoldDB" id="A0A9W8A6A9"/>
<dbReference type="Proteomes" id="UP001150569">
    <property type="component" value="Unassembled WGS sequence"/>
</dbReference>
<proteinExistence type="predicted"/>
<dbReference type="EMBL" id="JANBPT010000423">
    <property type="protein sequence ID" value="KAJ1921287.1"/>
    <property type="molecule type" value="Genomic_DNA"/>
</dbReference>
<keyword evidence="2" id="KW-1185">Reference proteome</keyword>
<protein>
    <submittedName>
        <fullName evidence="1">Uncharacterized protein</fullName>
    </submittedName>
</protein>
<gene>
    <name evidence="1" type="ORF">IWQ60_006809</name>
</gene>
<evidence type="ECO:0000313" key="2">
    <source>
        <dbReference type="Proteomes" id="UP001150569"/>
    </source>
</evidence>
<organism evidence="1 2">
    <name type="scientific">Tieghemiomyces parasiticus</name>
    <dbReference type="NCBI Taxonomy" id="78921"/>
    <lineage>
        <taxon>Eukaryota</taxon>
        <taxon>Fungi</taxon>
        <taxon>Fungi incertae sedis</taxon>
        <taxon>Zoopagomycota</taxon>
        <taxon>Kickxellomycotina</taxon>
        <taxon>Dimargaritomycetes</taxon>
        <taxon>Dimargaritales</taxon>
        <taxon>Dimargaritaceae</taxon>
        <taxon>Tieghemiomyces</taxon>
    </lineage>
</organism>
<name>A0A9W8A6A9_9FUNG</name>
<sequence length="66" mass="7449">MSDSANSRLEPVDAYKLLENPTLFTDACAVLSTYRHITVDTDVADRNLSNLVNKVLWRSTLLSYCQ</sequence>
<accession>A0A9W8A6A9</accession>
<comment type="caution">
    <text evidence="1">The sequence shown here is derived from an EMBL/GenBank/DDBJ whole genome shotgun (WGS) entry which is preliminary data.</text>
</comment>
<evidence type="ECO:0000313" key="1">
    <source>
        <dbReference type="EMBL" id="KAJ1921287.1"/>
    </source>
</evidence>
<reference evidence="1" key="1">
    <citation type="submission" date="2022-07" db="EMBL/GenBank/DDBJ databases">
        <title>Phylogenomic reconstructions and comparative analyses of Kickxellomycotina fungi.</title>
        <authorList>
            <person name="Reynolds N.K."/>
            <person name="Stajich J.E."/>
            <person name="Barry K."/>
            <person name="Grigoriev I.V."/>
            <person name="Crous P."/>
            <person name="Smith M.E."/>
        </authorList>
    </citation>
    <scope>NUCLEOTIDE SEQUENCE</scope>
    <source>
        <strain evidence="1">RSA 861</strain>
    </source>
</reference>